<dbReference type="InterPro" id="IPR054765">
    <property type="entry name" value="SLBB_dom"/>
</dbReference>
<comment type="similarity">
    <text evidence="2">Belongs to the BexD/CtrA/VexA family.</text>
</comment>
<evidence type="ECO:0000256" key="7">
    <source>
        <dbReference type="ARBA" id="ARBA00022729"/>
    </source>
</evidence>
<dbReference type="Gene3D" id="3.30.1950.10">
    <property type="entry name" value="wza like domain"/>
    <property type="match status" value="1"/>
</dbReference>
<evidence type="ECO:0000256" key="4">
    <source>
        <dbReference type="ARBA" id="ARBA00022452"/>
    </source>
</evidence>
<evidence type="ECO:0000256" key="10">
    <source>
        <dbReference type="ARBA" id="ARBA00023114"/>
    </source>
</evidence>
<evidence type="ECO:0000313" key="18">
    <source>
        <dbReference type="Proteomes" id="UP000442714"/>
    </source>
</evidence>
<evidence type="ECO:0000256" key="1">
    <source>
        <dbReference type="ARBA" id="ARBA00004571"/>
    </source>
</evidence>
<evidence type="ECO:0000256" key="12">
    <source>
        <dbReference type="ARBA" id="ARBA00023139"/>
    </source>
</evidence>
<reference evidence="17 18" key="1">
    <citation type="submission" date="2019-12" db="EMBL/GenBank/DDBJ databases">
        <title>Genomic-based taxomic classification of the family Erythrobacteraceae.</title>
        <authorList>
            <person name="Xu L."/>
        </authorList>
    </citation>
    <scope>NUCLEOTIDE SEQUENCE [LARGE SCALE GENOMIC DNA]</scope>
    <source>
        <strain evidence="17 18">KCTC 52763</strain>
    </source>
</reference>
<dbReference type="PANTHER" id="PTHR33619:SF3">
    <property type="entry name" value="POLYSACCHARIDE EXPORT PROTEIN GFCE-RELATED"/>
    <property type="match status" value="1"/>
</dbReference>
<dbReference type="GO" id="GO:0015159">
    <property type="term" value="F:polysaccharide transmembrane transporter activity"/>
    <property type="evidence" value="ECO:0007669"/>
    <property type="project" value="InterPro"/>
</dbReference>
<evidence type="ECO:0000259" key="16">
    <source>
        <dbReference type="Pfam" id="PF22461"/>
    </source>
</evidence>
<feature type="domain" description="SLBB" evidence="16">
    <location>
        <begin position="163"/>
        <end position="238"/>
    </location>
</feature>
<dbReference type="AlphaFoldDB" id="A0A844ZVS3"/>
<feature type="domain" description="SLBB" evidence="16">
    <location>
        <begin position="247"/>
        <end position="343"/>
    </location>
</feature>
<organism evidence="17 18">
    <name type="scientific">Pontixanthobacter aquaemixtae</name>
    <dbReference type="NCBI Taxonomy" id="1958940"/>
    <lineage>
        <taxon>Bacteria</taxon>
        <taxon>Pseudomonadati</taxon>
        <taxon>Pseudomonadota</taxon>
        <taxon>Alphaproteobacteria</taxon>
        <taxon>Sphingomonadales</taxon>
        <taxon>Erythrobacteraceae</taxon>
        <taxon>Pontixanthobacter</taxon>
    </lineage>
</organism>
<dbReference type="Pfam" id="PF22461">
    <property type="entry name" value="SLBB_2"/>
    <property type="match status" value="2"/>
</dbReference>
<evidence type="ECO:0000313" key="17">
    <source>
        <dbReference type="EMBL" id="MXO90857.1"/>
    </source>
</evidence>
<protein>
    <submittedName>
        <fullName evidence="17">Polysaccharide export protein</fullName>
    </submittedName>
</protein>
<evidence type="ECO:0000259" key="15">
    <source>
        <dbReference type="Pfam" id="PF02563"/>
    </source>
</evidence>
<keyword evidence="5" id="KW-0762">Sugar transport</keyword>
<gene>
    <name evidence="17" type="ORF">GRI41_08495</name>
</gene>
<keyword evidence="4" id="KW-1134">Transmembrane beta strand</keyword>
<dbReference type="GO" id="GO:0046930">
    <property type="term" value="C:pore complex"/>
    <property type="evidence" value="ECO:0007669"/>
    <property type="project" value="UniProtKB-KW"/>
</dbReference>
<keyword evidence="12" id="KW-0564">Palmitate</keyword>
<dbReference type="InterPro" id="IPR049712">
    <property type="entry name" value="Poly_export"/>
</dbReference>
<dbReference type="Proteomes" id="UP000442714">
    <property type="component" value="Unassembled WGS sequence"/>
</dbReference>
<evidence type="ECO:0000256" key="9">
    <source>
        <dbReference type="ARBA" id="ARBA00023065"/>
    </source>
</evidence>
<keyword evidence="3" id="KW-0813">Transport</keyword>
<feature type="domain" description="Polysaccharide export protein N-terminal" evidence="15">
    <location>
        <begin position="65"/>
        <end position="156"/>
    </location>
</feature>
<evidence type="ECO:0000256" key="14">
    <source>
        <dbReference type="ARBA" id="ARBA00023288"/>
    </source>
</evidence>
<keyword evidence="14" id="KW-0449">Lipoprotein</keyword>
<dbReference type="GO" id="GO:0006811">
    <property type="term" value="P:monoatomic ion transport"/>
    <property type="evidence" value="ECO:0007669"/>
    <property type="project" value="UniProtKB-KW"/>
</dbReference>
<keyword evidence="8" id="KW-0625">Polysaccharide transport</keyword>
<accession>A0A844ZVS3</accession>
<evidence type="ECO:0000256" key="8">
    <source>
        <dbReference type="ARBA" id="ARBA00023047"/>
    </source>
</evidence>
<keyword evidence="7" id="KW-0732">Signal</keyword>
<keyword evidence="6" id="KW-0812">Transmembrane</keyword>
<evidence type="ECO:0000256" key="5">
    <source>
        <dbReference type="ARBA" id="ARBA00022597"/>
    </source>
</evidence>
<evidence type="ECO:0000256" key="13">
    <source>
        <dbReference type="ARBA" id="ARBA00023237"/>
    </source>
</evidence>
<keyword evidence="11" id="KW-0472">Membrane</keyword>
<dbReference type="GO" id="GO:0015288">
    <property type="term" value="F:porin activity"/>
    <property type="evidence" value="ECO:0007669"/>
    <property type="project" value="UniProtKB-KW"/>
</dbReference>
<evidence type="ECO:0000256" key="3">
    <source>
        <dbReference type="ARBA" id="ARBA00022448"/>
    </source>
</evidence>
<dbReference type="EMBL" id="WTYX01000001">
    <property type="protein sequence ID" value="MXO90857.1"/>
    <property type="molecule type" value="Genomic_DNA"/>
</dbReference>
<comment type="subcellular location">
    <subcellularLocation>
        <location evidence="1">Cell outer membrane</location>
        <topology evidence="1">Multi-pass membrane protein</topology>
    </subcellularLocation>
</comment>
<evidence type="ECO:0000256" key="11">
    <source>
        <dbReference type="ARBA" id="ARBA00023136"/>
    </source>
</evidence>
<evidence type="ECO:0000256" key="2">
    <source>
        <dbReference type="ARBA" id="ARBA00009450"/>
    </source>
</evidence>
<dbReference type="GO" id="GO:0009279">
    <property type="term" value="C:cell outer membrane"/>
    <property type="evidence" value="ECO:0007669"/>
    <property type="project" value="UniProtKB-SubCell"/>
</dbReference>
<dbReference type="RefSeq" id="WP_160604443.1">
    <property type="nucleotide sequence ID" value="NZ_WTYX01000001.1"/>
</dbReference>
<dbReference type="Gene3D" id="3.10.560.10">
    <property type="entry name" value="Outer membrane lipoprotein wza domain like"/>
    <property type="match status" value="2"/>
</dbReference>
<keyword evidence="18" id="KW-1185">Reference proteome</keyword>
<proteinExistence type="inferred from homology"/>
<keyword evidence="9" id="KW-0406">Ion transport</keyword>
<sequence>MLAGCSSFGAAGPSSRAINDAGGQTYAAADIAIINLDNNTTRRIADYAQSKNFSEVFGERAVAASLIERGDIVGVTLWEAPPAVLFGVGGPSRAAEGAALAQSAAIPEQRVEEDGTIAIPFVGNVRAAGRTTSQLQRDIVARLRGRAHDPQALVRLIDNQASNVTILGEVANTRRVPLTARGERLLDILAAAGGPTEDVDKTTIRLTRGDQAATMPLDAIILDPAQNITLRSNDVLTVLHQPYSFIALGAVTRNAEVPFEGAGLTLAQALGRIGGLRDDRADIRGVFVFRLEDPAALDPALTANARQTLEGKVPVIYRVDLSQGAGFFAAQDFAIRDGDLLYVSSAPGADLQKFLSTLSNVGLSTIAIGNSL</sequence>
<keyword evidence="10" id="KW-0626">Porin</keyword>
<dbReference type="InterPro" id="IPR003715">
    <property type="entry name" value="Poly_export_N"/>
</dbReference>
<dbReference type="OrthoDB" id="7198507at2"/>
<dbReference type="Pfam" id="PF02563">
    <property type="entry name" value="Poly_export"/>
    <property type="match status" value="1"/>
</dbReference>
<name>A0A844ZVS3_9SPHN</name>
<keyword evidence="13" id="KW-0998">Cell outer membrane</keyword>
<evidence type="ECO:0000256" key="6">
    <source>
        <dbReference type="ARBA" id="ARBA00022692"/>
    </source>
</evidence>
<comment type="caution">
    <text evidence="17">The sequence shown here is derived from an EMBL/GenBank/DDBJ whole genome shotgun (WGS) entry which is preliminary data.</text>
</comment>
<dbReference type="PANTHER" id="PTHR33619">
    <property type="entry name" value="POLYSACCHARIDE EXPORT PROTEIN GFCE-RELATED"/>
    <property type="match status" value="1"/>
</dbReference>